<evidence type="ECO:0000256" key="1">
    <source>
        <dbReference type="ARBA" id="ARBA00004141"/>
    </source>
</evidence>
<gene>
    <name evidence="8" type="ORF">KUTeg_023590</name>
</gene>
<dbReference type="Proteomes" id="UP001217089">
    <property type="component" value="Unassembled WGS sequence"/>
</dbReference>
<dbReference type="PANTHER" id="PTHR21389">
    <property type="entry name" value="P53 INDUCED PROTEIN"/>
    <property type="match status" value="1"/>
</dbReference>
<comment type="similarity">
    <text evidence="2">Belongs to the EI24 family.</text>
</comment>
<comment type="caution">
    <text evidence="8">The sequence shown here is derived from an EMBL/GenBank/DDBJ whole genome shotgun (WGS) entry which is preliminary data.</text>
</comment>
<feature type="region of interest" description="Disordered" evidence="6">
    <location>
        <begin position="273"/>
        <end position="299"/>
    </location>
</feature>
<keyword evidence="5 7" id="KW-0472">Membrane</keyword>
<dbReference type="Pfam" id="PF07264">
    <property type="entry name" value="EI24"/>
    <property type="match status" value="1"/>
</dbReference>
<keyword evidence="3 7" id="KW-0812">Transmembrane</keyword>
<feature type="transmembrane region" description="Helical" evidence="7">
    <location>
        <begin position="181"/>
        <end position="203"/>
    </location>
</feature>
<keyword evidence="4 7" id="KW-1133">Transmembrane helix</keyword>
<comment type="subcellular location">
    <subcellularLocation>
        <location evidence="1">Membrane</location>
        <topology evidence="1">Multi-pass membrane protein</topology>
    </subcellularLocation>
</comment>
<protein>
    <recommendedName>
        <fullName evidence="10">Etoposide-induced protein 2.4</fullName>
    </recommendedName>
</protein>
<evidence type="ECO:0000256" key="5">
    <source>
        <dbReference type="ARBA" id="ARBA00023136"/>
    </source>
</evidence>
<evidence type="ECO:0000313" key="8">
    <source>
        <dbReference type="EMBL" id="KAJ8299530.1"/>
    </source>
</evidence>
<evidence type="ECO:0000256" key="7">
    <source>
        <dbReference type="SAM" id="Phobius"/>
    </source>
</evidence>
<organism evidence="8 9">
    <name type="scientific">Tegillarca granosa</name>
    <name type="common">Malaysian cockle</name>
    <name type="synonym">Anadara granosa</name>
    <dbReference type="NCBI Taxonomy" id="220873"/>
    <lineage>
        <taxon>Eukaryota</taxon>
        <taxon>Metazoa</taxon>
        <taxon>Spiralia</taxon>
        <taxon>Lophotrochozoa</taxon>
        <taxon>Mollusca</taxon>
        <taxon>Bivalvia</taxon>
        <taxon>Autobranchia</taxon>
        <taxon>Pteriomorphia</taxon>
        <taxon>Arcoida</taxon>
        <taxon>Arcoidea</taxon>
        <taxon>Arcidae</taxon>
        <taxon>Tegillarca</taxon>
    </lineage>
</organism>
<sequence length="299" mass="34060">MSYLKAVKMTDTITEIMYSMIRGFRDSILGAMKVHKLDCEQEEEKPQTKSEPMTTLAKRRAERNKFKEQKPAENILLFNGVLLPFLQWLTELFFGDASTHSYVWGWIGPLLSWTFSALWILPLFILSKIVNCLWFQDIADAVYIKSRGRPQLLNISVLIADLLFSVLLQALFLIQGTLANFLPIPTIGEIVGLLHMCLLYSLYAFEYKWFNMETYWPYFCGFGLPLAILTSLHPSIVISANEAEEPVTTSVFPLKLFAPVVQISNAIFSHTVNRKDSSPAVPPSEEKAKKHATIAEQFR</sequence>
<keyword evidence="9" id="KW-1185">Reference proteome</keyword>
<accession>A0ABQ9E7Q6</accession>
<feature type="transmembrane region" description="Helical" evidence="7">
    <location>
        <begin position="215"/>
        <end position="232"/>
    </location>
</feature>
<evidence type="ECO:0008006" key="10">
    <source>
        <dbReference type="Google" id="ProtNLM"/>
    </source>
</evidence>
<evidence type="ECO:0000256" key="2">
    <source>
        <dbReference type="ARBA" id="ARBA00010970"/>
    </source>
</evidence>
<name>A0ABQ9E7Q6_TEGGR</name>
<evidence type="ECO:0000256" key="3">
    <source>
        <dbReference type="ARBA" id="ARBA00022692"/>
    </source>
</evidence>
<feature type="transmembrane region" description="Helical" evidence="7">
    <location>
        <begin position="75"/>
        <end position="94"/>
    </location>
</feature>
<evidence type="ECO:0000313" key="9">
    <source>
        <dbReference type="Proteomes" id="UP001217089"/>
    </source>
</evidence>
<reference evidence="8 9" key="1">
    <citation type="submission" date="2022-12" db="EMBL/GenBank/DDBJ databases">
        <title>Chromosome-level genome of Tegillarca granosa.</title>
        <authorList>
            <person name="Kim J."/>
        </authorList>
    </citation>
    <scope>NUCLEOTIDE SEQUENCE [LARGE SCALE GENOMIC DNA]</scope>
    <source>
        <strain evidence="8">Teg-2019</strain>
        <tissue evidence="8">Adductor muscle</tissue>
    </source>
</reference>
<feature type="transmembrane region" description="Helical" evidence="7">
    <location>
        <begin position="152"/>
        <end position="175"/>
    </location>
</feature>
<proteinExistence type="inferred from homology"/>
<dbReference type="InterPro" id="IPR059112">
    <property type="entry name" value="CysZ/EI24"/>
</dbReference>
<dbReference type="EMBL" id="JARBDR010000921">
    <property type="protein sequence ID" value="KAJ8299530.1"/>
    <property type="molecule type" value="Genomic_DNA"/>
</dbReference>
<feature type="transmembrane region" description="Helical" evidence="7">
    <location>
        <begin position="106"/>
        <end position="126"/>
    </location>
</feature>
<dbReference type="PANTHER" id="PTHR21389:SF0">
    <property type="entry name" value="ETOPOSIDE-INDUCED PROTEIN 2.4 HOMOLOG"/>
    <property type="match status" value="1"/>
</dbReference>
<evidence type="ECO:0000256" key="6">
    <source>
        <dbReference type="SAM" id="MobiDB-lite"/>
    </source>
</evidence>
<evidence type="ECO:0000256" key="4">
    <source>
        <dbReference type="ARBA" id="ARBA00022989"/>
    </source>
</evidence>